<gene>
    <name evidence="4" type="ORF">BLL52_2027</name>
</gene>
<accession>A0A1Q8YD95</accession>
<dbReference type="PANTHER" id="PTHR38730:SF1">
    <property type="entry name" value="SLL7028 PROTEIN"/>
    <property type="match status" value="1"/>
</dbReference>
<name>A0A1Q8YD95_9BURK</name>
<dbReference type="STRING" id="81479.RA876_04445"/>
<feature type="compositionally biased region" description="Low complexity" evidence="1">
    <location>
        <begin position="181"/>
        <end position="204"/>
    </location>
</feature>
<keyword evidence="5" id="KW-1185">Reference proteome</keyword>
<dbReference type="CDD" id="cd00198">
    <property type="entry name" value="vWFA"/>
    <property type="match status" value="1"/>
</dbReference>
<reference evidence="4 5" key="1">
    <citation type="submission" date="2017-01" db="EMBL/GenBank/DDBJ databases">
        <title>Genome sequence of Rhodoferax antarcticus ANT.BR, a psychrophilic purple nonsulfur bacterium from an Antarctic microbial mat.</title>
        <authorList>
            <person name="Baker J."/>
            <person name="Riester C."/>
            <person name="Skinner B."/>
            <person name="Newell A."/>
            <person name="Swingley W."/>
            <person name="Madigan M."/>
            <person name="Jung D."/>
            <person name="Asao M."/>
            <person name="Chen M."/>
            <person name="Loughlin P."/>
            <person name="Pan H."/>
            <person name="Lin S."/>
            <person name="Li N."/>
            <person name="Shaw J."/>
            <person name="Prado M."/>
            <person name="Sherman C."/>
            <person name="Li X."/>
            <person name="Tang J."/>
            <person name="Blankenship R."/>
            <person name="Zhao T."/>
            <person name="Touchman J."/>
            <person name="Sattley M."/>
        </authorList>
    </citation>
    <scope>NUCLEOTIDE SEQUENCE [LARGE SCALE GENOMIC DNA]</scope>
    <source>
        <strain evidence="4 5">ANT.BR</strain>
    </source>
</reference>
<proteinExistence type="predicted"/>
<dbReference type="Pfam" id="PF13203">
    <property type="entry name" value="DUF2201_N"/>
    <property type="match status" value="1"/>
</dbReference>
<dbReference type="InterPro" id="IPR025154">
    <property type="entry name" value="Put_metallopeptidase_dom"/>
</dbReference>
<evidence type="ECO:0000256" key="1">
    <source>
        <dbReference type="SAM" id="MobiDB-lite"/>
    </source>
</evidence>
<dbReference type="SUPFAM" id="SSF53300">
    <property type="entry name" value="vWA-like"/>
    <property type="match status" value="1"/>
</dbReference>
<sequence>MPADAPYRHRGTRAVARMVEFAPSTGGLALWVKHQNMQELQAFLAKPQVQASSPYVVTDGCTIFYSAEFEGLPLPEQVGHIAHEVLHIALRHPQRYLDLKHLLGDVDLPLFNLCADAIVNSALSHLTWLKLPQGSVYLDKLLKTSLQLDQPLDKALLQWDVETLYRAVDDRAAQPKRGNVQSNSSSAAAQKQSSQGQSSNKTSANGQTGQASGQAKATDGQRAARAMVLSRPSQADLIPGPETEGAPESEAEQAREWSERITRAHAGDGAHSMLRALLADLPKTRTPWEQVLRTQLARSLSHEPELSWSRPSRSYLANQGRSGPHHRMPFEPGTSPSRTVARLVLVVDVSGSIDDDLMQRFAREIEAITRRLAAGITLVLGDNRVQRVESYLPGRSKLSDIQFKGGGGTDFTPLLEEAERHHPDIIVVLTDLDGPVRHQPRCPVLWAVPQAYALAAQPFGRKLVLS</sequence>
<feature type="region of interest" description="Disordered" evidence="1">
    <location>
        <begin position="172"/>
        <end position="257"/>
    </location>
</feature>
<dbReference type="PANTHER" id="PTHR38730">
    <property type="entry name" value="SLL7028 PROTEIN"/>
    <property type="match status" value="1"/>
</dbReference>
<evidence type="ECO:0008006" key="6">
    <source>
        <dbReference type="Google" id="ProtNLM"/>
    </source>
</evidence>
<evidence type="ECO:0000313" key="5">
    <source>
        <dbReference type="Proteomes" id="UP000185911"/>
    </source>
</evidence>
<dbReference type="InterPro" id="IPR018698">
    <property type="entry name" value="VWA-like_dom"/>
</dbReference>
<organism evidence="4 5">
    <name type="scientific">Rhodoferax antarcticus ANT.BR</name>
    <dbReference type="NCBI Taxonomy" id="1111071"/>
    <lineage>
        <taxon>Bacteria</taxon>
        <taxon>Pseudomonadati</taxon>
        <taxon>Pseudomonadota</taxon>
        <taxon>Betaproteobacteria</taxon>
        <taxon>Burkholderiales</taxon>
        <taxon>Comamonadaceae</taxon>
        <taxon>Rhodoferax</taxon>
    </lineage>
</organism>
<dbReference type="AlphaFoldDB" id="A0A1Q8YD95"/>
<dbReference type="InterPro" id="IPR036465">
    <property type="entry name" value="vWFA_dom_sf"/>
</dbReference>
<feature type="region of interest" description="Disordered" evidence="1">
    <location>
        <begin position="299"/>
        <end position="335"/>
    </location>
</feature>
<feature type="domain" description="VWA-like" evidence="2">
    <location>
        <begin position="343"/>
        <end position="465"/>
    </location>
</feature>
<feature type="compositionally biased region" description="Polar residues" evidence="1">
    <location>
        <begin position="309"/>
        <end position="321"/>
    </location>
</feature>
<feature type="compositionally biased region" description="Polar residues" evidence="1">
    <location>
        <begin position="205"/>
        <end position="215"/>
    </location>
</feature>
<protein>
    <recommendedName>
        <fullName evidence="6">Metal-dependent peptidase</fullName>
    </recommendedName>
</protein>
<feature type="domain" description="Putative metallopeptidase" evidence="3">
    <location>
        <begin position="7"/>
        <end position="333"/>
    </location>
</feature>
<evidence type="ECO:0000313" key="4">
    <source>
        <dbReference type="EMBL" id="OLP05800.1"/>
    </source>
</evidence>
<dbReference type="EMBL" id="MSYM01000013">
    <property type="protein sequence ID" value="OLP05800.1"/>
    <property type="molecule type" value="Genomic_DNA"/>
</dbReference>
<dbReference type="Pfam" id="PF09967">
    <property type="entry name" value="DUF2201"/>
    <property type="match status" value="1"/>
</dbReference>
<dbReference type="Proteomes" id="UP000185911">
    <property type="component" value="Unassembled WGS sequence"/>
</dbReference>
<evidence type="ECO:0000259" key="2">
    <source>
        <dbReference type="Pfam" id="PF09967"/>
    </source>
</evidence>
<evidence type="ECO:0000259" key="3">
    <source>
        <dbReference type="Pfam" id="PF13203"/>
    </source>
</evidence>
<comment type="caution">
    <text evidence="4">The sequence shown here is derived from an EMBL/GenBank/DDBJ whole genome shotgun (WGS) entry which is preliminary data.</text>
</comment>